<keyword evidence="2" id="KW-1133">Transmembrane helix</keyword>
<accession>Q2R1Y9</accession>
<feature type="region of interest" description="Disordered" evidence="1">
    <location>
        <begin position="1"/>
        <end position="26"/>
    </location>
</feature>
<reference evidence="3" key="2">
    <citation type="submission" date="2005-04" db="EMBL/GenBank/DDBJ databases">
        <authorList>
            <person name="Buell C.R."/>
            <person name="Wing R.A."/>
            <person name="McCombie W.A."/>
            <person name="Ouyang S."/>
        </authorList>
    </citation>
    <scope>NUCLEOTIDE SEQUENCE</scope>
</reference>
<feature type="compositionally biased region" description="Basic and acidic residues" evidence="1">
    <location>
        <begin position="115"/>
        <end position="128"/>
    </location>
</feature>
<evidence type="ECO:0000313" key="3">
    <source>
        <dbReference type="EMBL" id="ABA94456.1"/>
    </source>
</evidence>
<dbReference type="AlphaFoldDB" id="Q2R1Y9"/>
<feature type="compositionally biased region" description="Polar residues" evidence="1">
    <location>
        <begin position="1"/>
        <end position="19"/>
    </location>
</feature>
<gene>
    <name evidence="3" type="ordered locus">LOC_Os11g37610</name>
</gene>
<proteinExistence type="predicted"/>
<protein>
    <submittedName>
        <fullName evidence="3">Uncharacterized protein</fullName>
    </submittedName>
</protein>
<reference evidence="3" key="3">
    <citation type="submission" date="2006-01" db="EMBL/GenBank/DDBJ databases">
        <authorList>
            <person name="Buell R."/>
        </authorList>
    </citation>
    <scope>NUCLEOTIDE SEQUENCE</scope>
</reference>
<dbReference type="EMBL" id="DP000010">
    <property type="protein sequence ID" value="ABA94456.1"/>
    <property type="molecule type" value="Genomic_DNA"/>
</dbReference>
<keyword evidence="2" id="KW-0472">Membrane</keyword>
<organism evidence="3">
    <name type="scientific">Oryza sativa subsp. japonica</name>
    <name type="common">Rice</name>
    <dbReference type="NCBI Taxonomy" id="39947"/>
    <lineage>
        <taxon>Eukaryota</taxon>
        <taxon>Viridiplantae</taxon>
        <taxon>Streptophyta</taxon>
        <taxon>Embryophyta</taxon>
        <taxon>Tracheophyta</taxon>
        <taxon>Spermatophyta</taxon>
        <taxon>Magnoliopsida</taxon>
        <taxon>Liliopsida</taxon>
        <taxon>Poales</taxon>
        <taxon>Poaceae</taxon>
        <taxon>BOP clade</taxon>
        <taxon>Oryzoideae</taxon>
        <taxon>Oryzeae</taxon>
        <taxon>Oryzinae</taxon>
        <taxon>Oryza</taxon>
        <taxon>Oryza sativa</taxon>
    </lineage>
</organism>
<keyword evidence="2" id="KW-0812">Transmembrane</keyword>
<name>Q2R1Y9_ORYSJ</name>
<evidence type="ECO:0000256" key="1">
    <source>
        <dbReference type="SAM" id="MobiDB-lite"/>
    </source>
</evidence>
<evidence type="ECO:0000256" key="2">
    <source>
        <dbReference type="SAM" id="Phobius"/>
    </source>
</evidence>
<reference evidence="3" key="1">
    <citation type="journal article" date="2005" name="BMC Biol.">
        <title>The sequence of rice chromosomes 11 and 12, rich in disease resistance genes and recent gene duplications.</title>
        <authorList>
            <consortium name="The rice chromosomes 11 and 12 sequencing consortia"/>
        </authorList>
    </citation>
    <scope>NUCLEOTIDE SEQUENCE [LARGE SCALE GENOMIC DNA]</scope>
</reference>
<feature type="transmembrane region" description="Helical" evidence="2">
    <location>
        <begin position="48"/>
        <end position="68"/>
    </location>
</feature>
<feature type="region of interest" description="Disordered" evidence="1">
    <location>
        <begin position="96"/>
        <end position="149"/>
    </location>
</feature>
<sequence>MASSTTDRASGLPLSQRQESSPEKQADKLPILRVAHQMASTAHGLAELPLLILLVLIMMNLMVAASTVQEKKDKKPLSKAWAMFFIEFRRRVQAGGDSRHGKRVGRGGASGRGGHLKEDTVGREEPHRPGMSTGQGKCRRTKTTSGGSRAFPTVDGGCAVEPLGLWGLGKPQHWGYIQGPCWRCSYVPFLQQVCHIHVAVYSLVEKAFVVPVRNPPLVPVSKPGLPIQD</sequence>